<dbReference type="InterPro" id="IPR036868">
    <property type="entry name" value="TusA-like_sf"/>
</dbReference>
<reference evidence="1" key="1">
    <citation type="submission" date="2022-10" db="EMBL/GenBank/DDBJ databases">
        <title>Complete genome of Methanoculleus submarinus DSM 15122.</title>
        <authorList>
            <person name="Chen S.-C."/>
            <person name="Lai S.-J."/>
            <person name="You Y.-T."/>
        </authorList>
    </citation>
    <scope>NUCLEOTIDE SEQUENCE</scope>
    <source>
        <strain evidence="1">DSM 15122</strain>
    </source>
</reference>
<dbReference type="EMBL" id="CP109831">
    <property type="protein sequence ID" value="UYU19455.1"/>
    <property type="molecule type" value="Genomic_DNA"/>
</dbReference>
<dbReference type="Proteomes" id="UP001156196">
    <property type="component" value="Chromosome"/>
</dbReference>
<gene>
    <name evidence="1" type="ORF">OH143_05025</name>
</gene>
<keyword evidence="2" id="KW-1185">Reference proteome</keyword>
<sequence length="62" mass="6754">MEPEREPAAVADCIGLYCPVPIAMTKEALPADPAAEEDIRLRANRAGHEGDGAMRFSVRKMK</sequence>
<evidence type="ECO:0000313" key="2">
    <source>
        <dbReference type="Proteomes" id="UP001156196"/>
    </source>
</evidence>
<organism evidence="1 2">
    <name type="scientific">Methanoculleus submarinus</name>
    <dbReference type="NCBI Taxonomy" id="204050"/>
    <lineage>
        <taxon>Archaea</taxon>
        <taxon>Methanobacteriati</taxon>
        <taxon>Methanobacteriota</taxon>
        <taxon>Stenosarchaea group</taxon>
        <taxon>Methanomicrobia</taxon>
        <taxon>Methanomicrobiales</taxon>
        <taxon>Methanomicrobiaceae</taxon>
        <taxon>Methanoculleus</taxon>
    </lineage>
</organism>
<dbReference type="AlphaFoldDB" id="A0AAX3EBC0"/>
<evidence type="ECO:0000313" key="1">
    <source>
        <dbReference type="EMBL" id="UYU19455.1"/>
    </source>
</evidence>
<dbReference type="SUPFAM" id="SSF64307">
    <property type="entry name" value="SirA-like"/>
    <property type="match status" value="1"/>
</dbReference>
<dbReference type="KEGG" id="msum:OH143_05025"/>
<dbReference type="GeneID" id="24782419"/>
<accession>A0AAX3EBC0</accession>
<protein>
    <submittedName>
        <fullName evidence="1">Sulfurtransferase TusA family protein</fullName>
    </submittedName>
</protein>
<proteinExistence type="predicted"/>
<name>A0AAX3EBC0_9EURY</name>
<dbReference type="RefSeq" id="WP_048064009.1">
    <property type="nucleotide sequence ID" value="NZ_CP109831.1"/>
</dbReference>